<dbReference type="OrthoDB" id="5573670at2"/>
<dbReference type="InterPro" id="IPR004089">
    <property type="entry name" value="MCPsignal_dom"/>
</dbReference>
<protein>
    <submittedName>
        <fullName evidence="7">Methyl-accepting chemotaxis sensory transducer</fullName>
    </submittedName>
</protein>
<sequence length="388" mass="43114">MPDNKKIMLWGGTLVIGLLTAWLTAWPALVAVLLIAVLWQWSNSESTNEANMINSEVPISAAQQQSTELYREAHVLLQQQLEQISEENNQIMQLTHAAVAQLTESFQGLNAQVSREIELLNGLMNHSEEHDSFAEFIAETEQLMNYFVKTVSDNSEDSHFLMQRLEDMTVKVNAVTALLDDVKDIASQTNLLALNAAIEAARAGDAGRGFAVVADEVRKLSQKSDLFSDQINQLTMDVKSALNLATEVVDRVVSSDTTTVVNSQAKVAEMTETLMEINQASQKVIRETGGVSGEISRLINQAVTSLQFEDMNTQLAEHVGRRLETATELLNLVRDLHQLNSQPELLNNQLEQMRSIRETFDNLHPKIKSVSHKSVSQKSVDSGDIELF</sequence>
<dbReference type="AlphaFoldDB" id="M7NWW1"/>
<comment type="similarity">
    <text evidence="3">Belongs to the methyl-accepting chemotaxis (MCP) protein family.</text>
</comment>
<evidence type="ECO:0000256" key="3">
    <source>
        <dbReference type="ARBA" id="ARBA00029447"/>
    </source>
</evidence>
<keyword evidence="5" id="KW-0472">Membrane</keyword>
<evidence type="ECO:0000256" key="4">
    <source>
        <dbReference type="PROSITE-ProRule" id="PRU00284"/>
    </source>
</evidence>
<evidence type="ECO:0000256" key="5">
    <source>
        <dbReference type="SAM" id="Phobius"/>
    </source>
</evidence>
<dbReference type="SUPFAM" id="SSF58104">
    <property type="entry name" value="Methyl-accepting chemotaxis protein (MCP) signaling domain"/>
    <property type="match status" value="1"/>
</dbReference>
<dbReference type="PROSITE" id="PS50111">
    <property type="entry name" value="CHEMOTAXIS_TRANSDUC_2"/>
    <property type="match status" value="1"/>
</dbReference>
<reference evidence="7 8" key="1">
    <citation type="journal article" date="2013" name="Genome Announc.">
        <title>Draft Genome Sequence of Methylophaga lonarensis MPLT, a Haloalkaliphilic (Non-Methane-Utilizing) Methylotroph.</title>
        <authorList>
            <person name="Shetty S.A."/>
            <person name="Marathe N.P."/>
            <person name="Munot H."/>
            <person name="Antony C.P."/>
            <person name="Dhotre D.P."/>
            <person name="Murrell J.C."/>
            <person name="Shouche Y.S."/>
        </authorList>
    </citation>
    <scope>NUCLEOTIDE SEQUENCE [LARGE SCALE GENOMIC DNA]</scope>
    <source>
        <strain evidence="7 8">MPL</strain>
    </source>
</reference>
<name>M7NWW1_9GAMM</name>
<dbReference type="PANTHER" id="PTHR32089">
    <property type="entry name" value="METHYL-ACCEPTING CHEMOTAXIS PROTEIN MCPB"/>
    <property type="match status" value="1"/>
</dbReference>
<dbReference type="Gene3D" id="1.10.287.950">
    <property type="entry name" value="Methyl-accepting chemotaxis protein"/>
    <property type="match status" value="1"/>
</dbReference>
<dbReference type="RefSeq" id="WP_009726227.1">
    <property type="nucleotide sequence ID" value="NZ_APHR01000029.1"/>
</dbReference>
<feature type="transmembrane region" description="Helical" evidence="5">
    <location>
        <begin position="7"/>
        <end position="39"/>
    </location>
</feature>
<evidence type="ECO:0000256" key="1">
    <source>
        <dbReference type="ARBA" id="ARBA00004370"/>
    </source>
</evidence>
<dbReference type="PANTHER" id="PTHR32089:SF112">
    <property type="entry name" value="LYSOZYME-LIKE PROTEIN-RELATED"/>
    <property type="match status" value="1"/>
</dbReference>
<keyword evidence="2 4" id="KW-0807">Transducer</keyword>
<dbReference type="PRINTS" id="PR00260">
    <property type="entry name" value="CHEMTRNSDUCR"/>
</dbReference>
<evidence type="ECO:0000259" key="6">
    <source>
        <dbReference type="PROSITE" id="PS50111"/>
    </source>
</evidence>
<evidence type="ECO:0000313" key="8">
    <source>
        <dbReference type="Proteomes" id="UP000012019"/>
    </source>
</evidence>
<keyword evidence="5" id="KW-0812">Transmembrane</keyword>
<feature type="domain" description="Methyl-accepting transducer" evidence="6">
    <location>
        <begin position="79"/>
        <end position="317"/>
    </location>
</feature>
<dbReference type="Proteomes" id="UP000012019">
    <property type="component" value="Unassembled WGS sequence"/>
</dbReference>
<dbReference type="PATRIC" id="fig|1286106.3.peg.1233"/>
<dbReference type="Pfam" id="PF00015">
    <property type="entry name" value="MCPsignal"/>
    <property type="match status" value="1"/>
</dbReference>
<dbReference type="EMBL" id="APHR01000029">
    <property type="protein sequence ID" value="EMR13248.1"/>
    <property type="molecule type" value="Genomic_DNA"/>
</dbReference>
<organism evidence="7 8">
    <name type="scientific">Methylophaga lonarensis MPL</name>
    <dbReference type="NCBI Taxonomy" id="1286106"/>
    <lineage>
        <taxon>Bacteria</taxon>
        <taxon>Pseudomonadati</taxon>
        <taxon>Pseudomonadota</taxon>
        <taxon>Gammaproteobacteria</taxon>
        <taxon>Thiotrichales</taxon>
        <taxon>Piscirickettsiaceae</taxon>
        <taxon>Methylophaga</taxon>
    </lineage>
</organism>
<dbReference type="STRING" id="1286106.MPL1_06119"/>
<keyword evidence="8" id="KW-1185">Reference proteome</keyword>
<dbReference type="GO" id="GO:0006935">
    <property type="term" value="P:chemotaxis"/>
    <property type="evidence" value="ECO:0007669"/>
    <property type="project" value="InterPro"/>
</dbReference>
<comment type="caution">
    <text evidence="7">The sequence shown here is derived from an EMBL/GenBank/DDBJ whole genome shotgun (WGS) entry which is preliminary data.</text>
</comment>
<dbReference type="GO" id="GO:0016020">
    <property type="term" value="C:membrane"/>
    <property type="evidence" value="ECO:0007669"/>
    <property type="project" value="UniProtKB-SubCell"/>
</dbReference>
<dbReference type="SMART" id="SM00283">
    <property type="entry name" value="MA"/>
    <property type="match status" value="1"/>
</dbReference>
<comment type="subcellular location">
    <subcellularLocation>
        <location evidence="1">Membrane</location>
    </subcellularLocation>
</comment>
<proteinExistence type="inferred from homology"/>
<dbReference type="GO" id="GO:0007165">
    <property type="term" value="P:signal transduction"/>
    <property type="evidence" value="ECO:0007669"/>
    <property type="project" value="UniProtKB-KW"/>
</dbReference>
<evidence type="ECO:0000256" key="2">
    <source>
        <dbReference type="ARBA" id="ARBA00023224"/>
    </source>
</evidence>
<gene>
    <name evidence="7" type="ORF">MPL1_06119</name>
</gene>
<dbReference type="GO" id="GO:0004888">
    <property type="term" value="F:transmembrane signaling receptor activity"/>
    <property type="evidence" value="ECO:0007669"/>
    <property type="project" value="InterPro"/>
</dbReference>
<dbReference type="InterPro" id="IPR004090">
    <property type="entry name" value="Chemotax_Me-accpt_rcpt"/>
</dbReference>
<keyword evidence="5" id="KW-1133">Transmembrane helix</keyword>
<accession>M7NWW1</accession>
<evidence type="ECO:0000313" key="7">
    <source>
        <dbReference type="EMBL" id="EMR13248.1"/>
    </source>
</evidence>
<dbReference type="eggNOG" id="COG0840">
    <property type="taxonomic scope" value="Bacteria"/>
</dbReference>